<reference evidence="4 7" key="2">
    <citation type="submission" date="2018-05" db="EMBL/GenBank/DDBJ databases">
        <title>Genome assembly of Plasmodium falciparum NF54 DiCre.</title>
        <authorList>
            <person name="Baumgarten S."/>
            <person name="Treeck M."/>
            <person name="Scherf A."/>
        </authorList>
    </citation>
    <scope>NUCLEOTIDE SEQUENCE [LARGE SCALE GENOMIC DNA]</scope>
    <source>
        <strain evidence="4">NF54</strain>
    </source>
</reference>
<dbReference type="Proteomes" id="UP000754359">
    <property type="component" value="Unassembled WGS sequence"/>
</dbReference>
<accession>A0A2I0BPU3</accession>
<feature type="chain" id="PRO_5036040076" evidence="3">
    <location>
        <begin position="25"/>
        <end position="359"/>
    </location>
</feature>
<dbReference type="Pfam" id="PF02009">
    <property type="entry name" value="RIFIN"/>
    <property type="match status" value="1"/>
</dbReference>
<sequence length="359" mass="40607">MKLHYTKLLLFFFTLNILLTSYHAHNKNKPSITSHHTPRYTSRVLSECDTESSIYDNDEEINSVKEIFERQASQRLREYDERLQEKRQKRKEQRDKNIQKIIHKDKMEKNVAEKIEKGCLMCGCGLGSVAGSIGLFGEVAINIWKPVAFDAAITAALNANAVKIAEAANSAGIQAGKEFVIAGLEKLGVSILDNQSLVSYFTTTPYNTASVITTALYKQHYKICVYDPSRNLFSPFGDVNRHIGICNSVLKQTEAVSQSRKYISHIEGIEKTVQTMVSYAEVSAKAAAKTAEAANKLAIEEAQEKVMEATIYNWYTTIGYTILAILIIVLIMIIIYLILRYRRKKKMKKKAQYTKLLNE</sequence>
<dbReference type="EMBL" id="NYMT01000018">
    <property type="protein sequence ID" value="PKC42840.1"/>
    <property type="molecule type" value="Genomic_DNA"/>
</dbReference>
<dbReference type="EMBL" id="QFXU01000021">
    <property type="protein sequence ID" value="KAF4327469.1"/>
    <property type="molecule type" value="Genomic_DNA"/>
</dbReference>
<keyword evidence="2" id="KW-0812">Transmembrane</keyword>
<evidence type="ECO:0000256" key="1">
    <source>
        <dbReference type="SAM" id="Coils"/>
    </source>
</evidence>
<keyword evidence="1" id="KW-0175">Coiled coil</keyword>
<feature type="signal peptide" evidence="3">
    <location>
        <begin position="1"/>
        <end position="24"/>
    </location>
</feature>
<keyword evidence="2" id="KW-1133">Transmembrane helix</keyword>
<dbReference type="SMR" id="A0A2I0BPU3"/>
<feature type="transmembrane region" description="Helical" evidence="2">
    <location>
        <begin position="314"/>
        <end position="339"/>
    </location>
</feature>
<evidence type="ECO:0000313" key="6">
    <source>
        <dbReference type="Proteomes" id="UP000232684"/>
    </source>
</evidence>
<comment type="caution">
    <text evidence="5">The sequence shown here is derived from an EMBL/GenBank/DDBJ whole genome shotgun (WGS) entry which is preliminary data.</text>
</comment>
<dbReference type="NCBIfam" id="TIGR01477">
    <property type="entry name" value="RIFIN"/>
    <property type="match status" value="1"/>
</dbReference>
<evidence type="ECO:0000256" key="3">
    <source>
        <dbReference type="SAM" id="SignalP"/>
    </source>
</evidence>
<evidence type="ECO:0000313" key="4">
    <source>
        <dbReference type="EMBL" id="KAF4327469.1"/>
    </source>
</evidence>
<evidence type="ECO:0000256" key="2">
    <source>
        <dbReference type="SAM" id="Phobius"/>
    </source>
</evidence>
<dbReference type="InterPro" id="IPR006373">
    <property type="entry name" value="VSA_Rifin"/>
</dbReference>
<keyword evidence="3" id="KW-0732">Signal</keyword>
<evidence type="ECO:0000313" key="7">
    <source>
        <dbReference type="Proteomes" id="UP000754359"/>
    </source>
</evidence>
<proteinExistence type="predicted"/>
<keyword evidence="2" id="KW-0472">Membrane</keyword>
<reference evidence="5 6" key="1">
    <citation type="submission" date="2017-11" db="EMBL/GenBank/DDBJ databases">
        <title>Plasmodium falciparum NF54 genome assembly.</title>
        <authorList>
            <person name="Bryant J.M."/>
            <person name="Baumgarten S."/>
            <person name="Scheidig-Benatar C."/>
            <person name="Scherf A."/>
        </authorList>
    </citation>
    <scope>NUCLEOTIDE SEQUENCE [LARGE SCALE GENOMIC DNA]</scope>
    <source>
        <strain evidence="5">NF54</strain>
    </source>
</reference>
<feature type="coiled-coil region" evidence="1">
    <location>
        <begin position="69"/>
        <end position="96"/>
    </location>
</feature>
<dbReference type="VEuPathDB" id="PlasmoDB:PfNF54_060037600"/>
<organism evidence="5 6">
    <name type="scientific">Plasmodium falciparum (isolate NF54)</name>
    <dbReference type="NCBI Taxonomy" id="5843"/>
    <lineage>
        <taxon>Eukaryota</taxon>
        <taxon>Sar</taxon>
        <taxon>Alveolata</taxon>
        <taxon>Apicomplexa</taxon>
        <taxon>Aconoidasida</taxon>
        <taxon>Haemosporida</taxon>
        <taxon>Plasmodiidae</taxon>
        <taxon>Plasmodium</taxon>
        <taxon>Plasmodium (Laverania)</taxon>
    </lineage>
</organism>
<dbReference type="Proteomes" id="UP000232684">
    <property type="component" value="Unassembled WGS sequence"/>
</dbReference>
<gene>
    <name evidence="5" type="ORF">CK202_5187</name>
    <name evidence="4" type="ORF">CYL21_4107</name>
</gene>
<evidence type="ECO:0000313" key="5">
    <source>
        <dbReference type="EMBL" id="PKC42840.1"/>
    </source>
</evidence>
<dbReference type="AlphaFoldDB" id="A0A2I0BPU3"/>
<protein>
    <submittedName>
        <fullName evidence="5">Rifin</fullName>
    </submittedName>
</protein>
<name>A0A2I0BPU3_PLAFO</name>